<evidence type="ECO:0000313" key="3">
    <source>
        <dbReference type="Proteomes" id="UP001058860"/>
    </source>
</evidence>
<dbReference type="Proteomes" id="UP001058860">
    <property type="component" value="Chromosome"/>
</dbReference>
<feature type="region of interest" description="Disordered" evidence="1">
    <location>
        <begin position="67"/>
        <end position="91"/>
    </location>
</feature>
<dbReference type="RefSeq" id="WP_353863649.1">
    <property type="nucleotide sequence ID" value="NZ_CP088295.1"/>
</dbReference>
<accession>A0ABY5PES6</accession>
<reference evidence="3" key="1">
    <citation type="submission" date="2021-11" db="EMBL/GenBank/DDBJ databases">
        <title>Cultivation dependent microbiological survey of springs from the worlds oldest radium mine currently devoted to the extraction of radon-saturated water.</title>
        <authorList>
            <person name="Kapinusova G."/>
            <person name="Smrhova T."/>
            <person name="Strejcek M."/>
            <person name="Suman J."/>
            <person name="Jani K."/>
            <person name="Pajer P."/>
            <person name="Uhlik O."/>
        </authorList>
    </citation>
    <scope>NUCLEOTIDE SEQUENCE [LARGE SCALE GENOMIC DNA]</scope>
    <source>
        <strain evidence="3">J379</strain>
    </source>
</reference>
<sequence length="91" mass="10330">MSEKQRYRMRTPSTGREIIIEAEPGIVYRDRSTGEELQVLGKVLPLAPSKSKLPWTVENLRISPYTGQMIPKDLNDDPITGRRLPPLPSQD</sequence>
<evidence type="ECO:0000256" key="1">
    <source>
        <dbReference type="SAM" id="MobiDB-lite"/>
    </source>
</evidence>
<name>A0ABY5PES6_9ACTN</name>
<proteinExistence type="predicted"/>
<organism evidence="2 3">
    <name type="scientific">Svornostia abyssi</name>
    <dbReference type="NCBI Taxonomy" id="2898438"/>
    <lineage>
        <taxon>Bacteria</taxon>
        <taxon>Bacillati</taxon>
        <taxon>Actinomycetota</taxon>
        <taxon>Thermoleophilia</taxon>
        <taxon>Solirubrobacterales</taxon>
        <taxon>Baekduiaceae</taxon>
        <taxon>Svornostia</taxon>
    </lineage>
</organism>
<keyword evidence="3" id="KW-1185">Reference proteome</keyword>
<evidence type="ECO:0000313" key="2">
    <source>
        <dbReference type="EMBL" id="UUY03138.1"/>
    </source>
</evidence>
<dbReference type="EMBL" id="CP088295">
    <property type="protein sequence ID" value="UUY03138.1"/>
    <property type="molecule type" value="Genomic_DNA"/>
</dbReference>
<gene>
    <name evidence="2" type="ORF">LRS13_21055</name>
</gene>
<protein>
    <submittedName>
        <fullName evidence="2">Uncharacterized protein</fullName>
    </submittedName>
</protein>